<name>A0ABU8QUZ3_9PSED</name>
<accession>A0ABU8QUZ3</accession>
<gene>
    <name evidence="1" type="ORF">V7S98_14705</name>
</gene>
<reference evidence="1 2" key="1">
    <citation type="submission" date="2024-02" db="EMBL/GenBank/DDBJ databases">
        <title>Identification of pathogenicity and growth-promoting function of Pseudomonas putida variant.</title>
        <authorList>
            <person name="Sun J."/>
        </authorList>
    </citation>
    <scope>NUCLEOTIDE SEQUENCE [LARGE SCALE GENOMIC DNA]</scope>
    <source>
        <strain evidence="1 2">A03</strain>
    </source>
</reference>
<comment type="caution">
    <text evidence="1">The sequence shown here is derived from an EMBL/GenBank/DDBJ whole genome shotgun (WGS) entry which is preliminary data.</text>
</comment>
<evidence type="ECO:0000313" key="1">
    <source>
        <dbReference type="EMBL" id="MEJ5864475.1"/>
    </source>
</evidence>
<evidence type="ECO:0000313" key="2">
    <source>
        <dbReference type="Proteomes" id="UP001380290"/>
    </source>
</evidence>
<protein>
    <submittedName>
        <fullName evidence="1">Uncharacterized protein</fullName>
    </submittedName>
</protein>
<sequence>MDDVFTPLRSLIGEPRLPNLLTKVHDDELNQMPFEQGLFLIDAKAPSDPRPSWCCPDVTVEMKEKAHLWAVRQNDAVHAAENCDFGKSLALGKIKHTNLTGGEAAYIGGELIWLGEQEIIINGCSGRYKPQSALEIESAGEAFTYAGYRVWSTGYDEGTGYCFRFGASVPVEVQPK</sequence>
<proteinExistence type="predicted"/>
<dbReference type="EMBL" id="JBBHLC010000040">
    <property type="protein sequence ID" value="MEJ5864475.1"/>
    <property type="molecule type" value="Genomic_DNA"/>
</dbReference>
<organism evidence="1 2">
    <name type="scientific">Pseudomonas farsensis</name>
    <dbReference type="NCBI Taxonomy" id="2745492"/>
    <lineage>
        <taxon>Bacteria</taxon>
        <taxon>Pseudomonadati</taxon>
        <taxon>Pseudomonadota</taxon>
        <taxon>Gammaproteobacteria</taxon>
        <taxon>Pseudomonadales</taxon>
        <taxon>Pseudomonadaceae</taxon>
        <taxon>Pseudomonas</taxon>
    </lineage>
</organism>
<dbReference type="RefSeq" id="WP_339599715.1">
    <property type="nucleotide sequence ID" value="NZ_JBBHLC010000040.1"/>
</dbReference>
<dbReference type="Proteomes" id="UP001380290">
    <property type="component" value="Unassembled WGS sequence"/>
</dbReference>
<keyword evidence="2" id="KW-1185">Reference proteome</keyword>